<sequence>MKINNMFLKDIIDIIEYGSFSIPIVNYVENKIDNLSLKYYFSLLKSKWKMDLSYAIEYANKVISTTTTTILRELARYELILIYSRMKNFDKSKEIFDLLKKNISNL</sequence>
<organism evidence="1 2">
    <name type="scientific">Marinitoga hydrogenitolerans (strain DSM 16785 / JCM 12826 / AT1271)</name>
    <dbReference type="NCBI Taxonomy" id="1122195"/>
    <lineage>
        <taxon>Bacteria</taxon>
        <taxon>Thermotogati</taxon>
        <taxon>Thermotogota</taxon>
        <taxon>Thermotogae</taxon>
        <taxon>Petrotogales</taxon>
        <taxon>Petrotogaceae</taxon>
        <taxon>Marinitoga</taxon>
    </lineage>
</organism>
<dbReference type="InterPro" id="IPR011990">
    <property type="entry name" value="TPR-like_helical_dom_sf"/>
</dbReference>
<proteinExistence type="predicted"/>
<dbReference type="Gene3D" id="1.25.40.10">
    <property type="entry name" value="Tetratricopeptide repeat domain"/>
    <property type="match status" value="1"/>
</dbReference>
<evidence type="ECO:0000313" key="2">
    <source>
        <dbReference type="Proteomes" id="UP000184334"/>
    </source>
</evidence>
<dbReference type="EMBL" id="FQUI01000071">
    <property type="protein sequence ID" value="SHF32583.1"/>
    <property type="molecule type" value="Genomic_DNA"/>
</dbReference>
<evidence type="ECO:0000313" key="1">
    <source>
        <dbReference type="EMBL" id="SHF32583.1"/>
    </source>
</evidence>
<reference evidence="1" key="1">
    <citation type="submission" date="2016-11" db="EMBL/GenBank/DDBJ databases">
        <authorList>
            <person name="Varghese N."/>
            <person name="Submissions S."/>
        </authorList>
    </citation>
    <scope>NUCLEOTIDE SEQUENCE [LARGE SCALE GENOMIC DNA]</scope>
    <source>
        <strain evidence="1">DSM 16785</strain>
    </source>
</reference>
<accession>A0A1M5AQR2</accession>
<dbReference type="Proteomes" id="UP000184334">
    <property type="component" value="Unassembled WGS sequence"/>
</dbReference>
<comment type="caution">
    <text evidence="1">The sequence shown here is derived from an EMBL/GenBank/DDBJ whole genome shotgun (WGS) entry which is preliminary data.</text>
</comment>
<protein>
    <submittedName>
        <fullName evidence="1">Uncharacterized protein</fullName>
    </submittedName>
</protein>
<feature type="non-terminal residue" evidence="1">
    <location>
        <position position="106"/>
    </location>
</feature>
<keyword evidence="2" id="KW-1185">Reference proteome</keyword>
<gene>
    <name evidence="1" type="ORF">SAMN02745164_02246</name>
</gene>
<dbReference type="AlphaFoldDB" id="A0A1M5AQR2"/>
<name>A0A1M5AQR2_MARH1</name>